<name>A0A9X1ABE0_9HYPH</name>
<dbReference type="InterPro" id="IPR000182">
    <property type="entry name" value="GNAT_dom"/>
</dbReference>
<keyword evidence="3" id="KW-1185">Reference proteome</keyword>
<proteinExistence type="predicted"/>
<reference evidence="2" key="1">
    <citation type="journal article" date="2021" name="Microorganisms">
        <title>Phylogenomic Reconstruction and Metabolic Potential of the Genus Aminobacter.</title>
        <authorList>
            <person name="Artuso I."/>
            <person name="Turrini P."/>
            <person name="Pirolo M."/>
            <person name="Lugli G.A."/>
            <person name="Ventura M."/>
            <person name="Visca P."/>
        </authorList>
    </citation>
    <scope>NUCLEOTIDE SEQUENCE</scope>
    <source>
        <strain evidence="2">LMG 26462</strain>
    </source>
</reference>
<gene>
    <name evidence="2" type="ORF">J1C56_14340</name>
</gene>
<dbReference type="AlphaFoldDB" id="A0A9X1ABE0"/>
<dbReference type="PROSITE" id="PS51186">
    <property type="entry name" value="GNAT"/>
    <property type="match status" value="1"/>
</dbReference>
<dbReference type="Gene3D" id="3.40.630.30">
    <property type="match status" value="1"/>
</dbReference>
<reference evidence="2" key="2">
    <citation type="submission" date="2021-03" db="EMBL/GenBank/DDBJ databases">
        <authorList>
            <person name="Artuso I."/>
            <person name="Turrini P."/>
            <person name="Pirolo M."/>
            <person name="Lugli G.A."/>
            <person name="Ventura M."/>
            <person name="Visca P."/>
        </authorList>
    </citation>
    <scope>NUCLEOTIDE SEQUENCE</scope>
    <source>
        <strain evidence="2">LMG 26462</strain>
    </source>
</reference>
<accession>A0A9X1ABE0</accession>
<dbReference type="EMBL" id="JAFLWW010000004">
    <property type="protein sequence ID" value="MBT1156774.1"/>
    <property type="molecule type" value="Genomic_DNA"/>
</dbReference>
<dbReference type="RefSeq" id="WP_214390470.1">
    <property type="nucleotide sequence ID" value="NZ_JAFLWW010000004.1"/>
</dbReference>
<protein>
    <submittedName>
        <fullName evidence="2">GNAT family N-acetyltransferase</fullName>
    </submittedName>
</protein>
<dbReference type="InterPro" id="IPR016181">
    <property type="entry name" value="Acyl_CoA_acyltransferase"/>
</dbReference>
<comment type="caution">
    <text evidence="2">The sequence shown here is derived from an EMBL/GenBank/DDBJ whole genome shotgun (WGS) entry which is preliminary data.</text>
</comment>
<sequence>MTASLARKAEAGSASGLQSWRRSREAGLSFWPAGDADLPFLSQLYASTRREELALTGWSEEQKRFFLAQQFAAQHSHYTQHYAGAERLVINVGGSSIGRLYLARWHDEHRIVDVALMPEACGRGYGTAILGDALDEAFEAGKRASIHVEKNNPAKRLYLRLGFQVIEDKGVYDLMACFPSGPQPS</sequence>
<feature type="domain" description="N-acetyltransferase" evidence="1">
    <location>
        <begin position="28"/>
        <end position="180"/>
    </location>
</feature>
<dbReference type="Pfam" id="PF00583">
    <property type="entry name" value="Acetyltransf_1"/>
    <property type="match status" value="1"/>
</dbReference>
<organism evidence="2 3">
    <name type="scientific">Aminobacter anthyllidis</name>
    <dbReference type="NCBI Taxonomy" id="1035067"/>
    <lineage>
        <taxon>Bacteria</taxon>
        <taxon>Pseudomonadati</taxon>
        <taxon>Pseudomonadota</taxon>
        <taxon>Alphaproteobacteria</taxon>
        <taxon>Hyphomicrobiales</taxon>
        <taxon>Phyllobacteriaceae</taxon>
        <taxon>Aminobacter</taxon>
    </lineage>
</organism>
<evidence type="ECO:0000313" key="2">
    <source>
        <dbReference type="EMBL" id="MBT1156774.1"/>
    </source>
</evidence>
<evidence type="ECO:0000259" key="1">
    <source>
        <dbReference type="PROSITE" id="PS51186"/>
    </source>
</evidence>
<dbReference type="Proteomes" id="UP001138921">
    <property type="component" value="Unassembled WGS sequence"/>
</dbReference>
<dbReference type="GO" id="GO:0016747">
    <property type="term" value="F:acyltransferase activity, transferring groups other than amino-acyl groups"/>
    <property type="evidence" value="ECO:0007669"/>
    <property type="project" value="InterPro"/>
</dbReference>
<evidence type="ECO:0000313" key="3">
    <source>
        <dbReference type="Proteomes" id="UP001138921"/>
    </source>
</evidence>
<dbReference type="SUPFAM" id="SSF55729">
    <property type="entry name" value="Acyl-CoA N-acyltransferases (Nat)"/>
    <property type="match status" value="1"/>
</dbReference>